<dbReference type="Proteomes" id="UP000247409">
    <property type="component" value="Unassembled WGS sequence"/>
</dbReference>
<feature type="compositionally biased region" description="Acidic residues" evidence="7">
    <location>
        <begin position="21"/>
        <end position="36"/>
    </location>
</feature>
<dbReference type="AlphaFoldDB" id="A0A2V3IKS6"/>
<feature type="domain" description="RNA polymerase Rpb1" evidence="8">
    <location>
        <begin position="50"/>
        <end position="239"/>
    </location>
</feature>
<evidence type="ECO:0000256" key="4">
    <source>
        <dbReference type="ARBA" id="ARBA00022679"/>
    </source>
</evidence>
<evidence type="ECO:0000256" key="1">
    <source>
        <dbReference type="ARBA" id="ARBA00006460"/>
    </source>
</evidence>
<dbReference type="EC" id="2.7.7.6" evidence="2"/>
<dbReference type="PANTHER" id="PTHR19376:SF11">
    <property type="entry name" value="DNA-DIRECTED RNA POLYMERASE I SUBUNIT RPA1"/>
    <property type="match status" value="1"/>
</dbReference>
<proteinExistence type="inferred from homology"/>
<accession>A0A2V3IKS6</accession>
<keyword evidence="10" id="KW-1185">Reference proteome</keyword>
<dbReference type="GO" id="GO:0003899">
    <property type="term" value="F:DNA-directed RNA polymerase activity"/>
    <property type="evidence" value="ECO:0007669"/>
    <property type="project" value="UniProtKB-EC"/>
</dbReference>
<keyword evidence="4" id="KW-0808">Transferase</keyword>
<name>A0A2V3IKS6_9FLOR</name>
<evidence type="ECO:0000256" key="7">
    <source>
        <dbReference type="SAM" id="MobiDB-lite"/>
    </source>
</evidence>
<keyword evidence="5" id="KW-0548">Nucleotidyltransferase</keyword>
<evidence type="ECO:0000256" key="3">
    <source>
        <dbReference type="ARBA" id="ARBA00022478"/>
    </source>
</evidence>
<evidence type="ECO:0000313" key="9">
    <source>
        <dbReference type="EMBL" id="PXF42681.1"/>
    </source>
</evidence>
<dbReference type="GO" id="GO:0006351">
    <property type="term" value="P:DNA-templated transcription"/>
    <property type="evidence" value="ECO:0007669"/>
    <property type="project" value="InterPro"/>
</dbReference>
<dbReference type="SUPFAM" id="SSF64484">
    <property type="entry name" value="beta and beta-prime subunits of DNA dependent RNA-polymerase"/>
    <property type="match status" value="1"/>
</dbReference>
<evidence type="ECO:0000256" key="5">
    <source>
        <dbReference type="ARBA" id="ARBA00022695"/>
    </source>
</evidence>
<comment type="similarity">
    <text evidence="1">Belongs to the RNA polymerase beta' chain family.</text>
</comment>
<dbReference type="GO" id="GO:0005736">
    <property type="term" value="C:RNA polymerase I complex"/>
    <property type="evidence" value="ECO:0007669"/>
    <property type="project" value="TreeGrafter"/>
</dbReference>
<dbReference type="InterPro" id="IPR045867">
    <property type="entry name" value="DNA-dir_RpoC_beta_prime"/>
</dbReference>
<protein>
    <recommendedName>
        <fullName evidence="2">DNA-directed RNA polymerase</fullName>
        <ecNumber evidence="2">2.7.7.6</ecNumber>
    </recommendedName>
</protein>
<keyword evidence="6" id="KW-0804">Transcription</keyword>
<dbReference type="PANTHER" id="PTHR19376">
    <property type="entry name" value="DNA-DIRECTED RNA POLYMERASE"/>
    <property type="match status" value="1"/>
</dbReference>
<dbReference type="OrthoDB" id="270392at2759"/>
<evidence type="ECO:0000259" key="8">
    <source>
        <dbReference type="Pfam" id="PF04998"/>
    </source>
</evidence>
<comment type="caution">
    <text evidence="9">The sequence shown here is derived from an EMBL/GenBank/DDBJ whole genome shotgun (WGS) entry which is preliminary data.</text>
</comment>
<dbReference type="STRING" id="448386.A0A2V3IKS6"/>
<feature type="compositionally biased region" description="Basic and acidic residues" evidence="7">
    <location>
        <begin position="1"/>
        <end position="15"/>
    </location>
</feature>
<dbReference type="Pfam" id="PF04998">
    <property type="entry name" value="RNA_pol_Rpb1_5"/>
    <property type="match status" value="1"/>
</dbReference>
<evidence type="ECO:0000256" key="6">
    <source>
        <dbReference type="ARBA" id="ARBA00023163"/>
    </source>
</evidence>
<sequence>MEKEEELFARAKEEENAFATSEDEYDFYSSDDEEDDLTKQQVNSANDVDDASPTARAKPKKRSRRPINVQNKQGKSVLSEEEDWIECGGLAYQYSSVRVSDRNIVEFDRTFPLAFLGKLNIPAVMKESAKDVSLIEVEKLNRCFVESTNNEHRVITEGSNIREIHQLRDGLVEFDRLETNDMYGILKIYGVETLRAALTNELMMVFDAYGIPVSIRDLSLIAICMTVNGSYRGFNRVTMDDTPGLFQRVTFETSMKFLKDATVNEMEEFVTNPSSAIALGQVYEGGTGGFQLLHQVN</sequence>
<dbReference type="GO" id="GO:0003677">
    <property type="term" value="F:DNA binding"/>
    <property type="evidence" value="ECO:0007669"/>
    <property type="project" value="InterPro"/>
</dbReference>
<reference evidence="9 10" key="1">
    <citation type="journal article" date="2018" name="Mol. Biol. Evol.">
        <title>Analysis of the draft genome of the red seaweed Gracilariopsis chorda provides insights into genome size evolution in Rhodophyta.</title>
        <authorList>
            <person name="Lee J."/>
            <person name="Yang E.C."/>
            <person name="Graf L."/>
            <person name="Yang J.H."/>
            <person name="Qiu H."/>
            <person name="Zel Zion U."/>
            <person name="Chan C.X."/>
            <person name="Stephens T.G."/>
            <person name="Weber A.P.M."/>
            <person name="Boo G.H."/>
            <person name="Boo S.M."/>
            <person name="Kim K.M."/>
            <person name="Shin Y."/>
            <person name="Jung M."/>
            <person name="Lee S.J."/>
            <person name="Yim H.S."/>
            <person name="Lee J.H."/>
            <person name="Bhattacharya D."/>
            <person name="Yoon H.S."/>
        </authorList>
    </citation>
    <scope>NUCLEOTIDE SEQUENCE [LARGE SCALE GENOMIC DNA]</scope>
    <source>
        <strain evidence="9 10">SKKU-2015</strain>
        <tissue evidence="9">Whole body</tissue>
    </source>
</reference>
<evidence type="ECO:0000313" key="10">
    <source>
        <dbReference type="Proteomes" id="UP000247409"/>
    </source>
</evidence>
<evidence type="ECO:0000256" key="2">
    <source>
        <dbReference type="ARBA" id="ARBA00012418"/>
    </source>
</evidence>
<dbReference type="InterPro" id="IPR007081">
    <property type="entry name" value="RNA_pol_Rpb1_5"/>
</dbReference>
<keyword evidence="3 9" id="KW-0240">DNA-directed RNA polymerase</keyword>
<gene>
    <name evidence="9" type="ORF">BWQ96_07567</name>
</gene>
<dbReference type="EMBL" id="NBIV01000153">
    <property type="protein sequence ID" value="PXF42681.1"/>
    <property type="molecule type" value="Genomic_DNA"/>
</dbReference>
<organism evidence="9 10">
    <name type="scientific">Gracilariopsis chorda</name>
    <dbReference type="NCBI Taxonomy" id="448386"/>
    <lineage>
        <taxon>Eukaryota</taxon>
        <taxon>Rhodophyta</taxon>
        <taxon>Florideophyceae</taxon>
        <taxon>Rhodymeniophycidae</taxon>
        <taxon>Gracilariales</taxon>
        <taxon>Gracilariaceae</taxon>
        <taxon>Gracilariopsis</taxon>
    </lineage>
</organism>
<feature type="region of interest" description="Disordered" evidence="7">
    <location>
        <begin position="1"/>
        <end position="74"/>
    </location>
</feature>